<sequence length="261" mass="29955">MEKAIRSRISYISKDNGSESLDKHGITELILDGSKFKNITVEEGKLLKEFKNLTKMSLNGTGINSLENFPEIPTLQVLELTDNYLSDPLVFTLIPRLFPNLKTLQLGGNYFKSIEDIKPLASMQKLKILGLAMNPLAKSPNYREQVFNYLHDIQVLDHNDRTGAERLIESDSENEDDLSSEECDDLLKKFYDAEYKTDDEDDEFVPEENQSEDDDIISDESLDENENDDEEDEEEYSEKKLREKRVINADQEEGGDKKLKS</sequence>
<keyword evidence="1" id="KW-0433">Leucine-rich repeat</keyword>
<dbReference type="InterPro" id="IPR001611">
    <property type="entry name" value="Leu-rich_rpt"/>
</dbReference>
<evidence type="ECO:0000313" key="5">
    <source>
        <dbReference type="EMBL" id="CCF73425.1"/>
    </source>
</evidence>
<evidence type="ECO:0000256" key="1">
    <source>
        <dbReference type="ARBA" id="ARBA00022614"/>
    </source>
</evidence>
<dbReference type="PANTHER" id="PTHR11375">
    <property type="entry name" value="ACIDIC LEUCINE-RICH NUCLEAR PHOSPHOPROTEIN 32"/>
    <property type="match status" value="1"/>
</dbReference>
<dbReference type="InterPro" id="IPR032675">
    <property type="entry name" value="LRR_dom_sf"/>
</dbReference>
<reference evidence="5 6" key="2">
    <citation type="journal article" date="2013" name="PLoS ONE">
        <title>Whole genome mapping and re-organization of the nuclear and mitochondrial genomes of Babesia microti isolates.</title>
        <authorList>
            <person name="Cornillot E."/>
            <person name="Dassouli A."/>
            <person name="Garg A."/>
            <person name="Pachikara N."/>
            <person name="Randazzo S."/>
            <person name="Depoix D."/>
            <person name="Carcy B."/>
            <person name="Delbecq S."/>
            <person name="Frutos R."/>
            <person name="Silva J.C."/>
            <person name="Sutton R."/>
            <person name="Krause P.J."/>
            <person name="Mamoun C.B."/>
        </authorList>
    </citation>
    <scope>NUCLEOTIDE SEQUENCE [LARGE SCALE GENOMIC DNA]</scope>
    <source>
        <strain evidence="5 6">RI</strain>
    </source>
</reference>
<name>I7IQ30_BABMR</name>
<dbReference type="OMA" id="VTNENAY"/>
<evidence type="ECO:0000256" key="4">
    <source>
        <dbReference type="SAM" id="MobiDB-lite"/>
    </source>
</evidence>
<reference evidence="5 6" key="3">
    <citation type="journal article" date="2016" name="Sci. Rep.">
        <title>Genome-wide diversity and gene expression profiling of Babesia microti isolates identify polymorphic genes that mediate host-pathogen interactions.</title>
        <authorList>
            <person name="Silva J.C."/>
            <person name="Cornillot E."/>
            <person name="McCracken C."/>
            <person name="Usmani-Brown S."/>
            <person name="Dwivedi A."/>
            <person name="Ifeonu O.O."/>
            <person name="Crabtree J."/>
            <person name="Gotia H.T."/>
            <person name="Virji A.Z."/>
            <person name="Reynes C."/>
            <person name="Colinge J."/>
            <person name="Kumar V."/>
            <person name="Lawres L."/>
            <person name="Pazzi J.E."/>
            <person name="Pablo J.V."/>
            <person name="Hung C."/>
            <person name="Brancato J."/>
            <person name="Kumari P."/>
            <person name="Orvis J."/>
            <person name="Tretina K."/>
            <person name="Chibucos M."/>
            <person name="Ott S."/>
            <person name="Sadzewicz L."/>
            <person name="Sengamalay N."/>
            <person name="Shetty A.C."/>
            <person name="Su Q."/>
            <person name="Tallon L."/>
            <person name="Fraser C.M."/>
            <person name="Frutos R."/>
            <person name="Molina D.M."/>
            <person name="Krause P.J."/>
            <person name="Ben Mamoun C."/>
        </authorList>
    </citation>
    <scope>NUCLEOTIDE SEQUENCE [LARGE SCALE GENOMIC DNA]</scope>
    <source>
        <strain evidence="5 6">RI</strain>
    </source>
</reference>
<dbReference type="PANTHER" id="PTHR11375:SF0">
    <property type="entry name" value="ACIDIC LEUCINE-RICH NUCLEAR PHOSPHOPROTEIN 32 FAMILY MEMBER A"/>
    <property type="match status" value="1"/>
</dbReference>
<evidence type="ECO:0000256" key="3">
    <source>
        <dbReference type="ARBA" id="ARBA00025777"/>
    </source>
</evidence>
<dbReference type="GeneID" id="24424049"/>
<dbReference type="Pfam" id="PF14580">
    <property type="entry name" value="LRR_9"/>
    <property type="match status" value="1"/>
</dbReference>
<dbReference type="SUPFAM" id="SSF52058">
    <property type="entry name" value="L domain-like"/>
    <property type="match status" value="1"/>
</dbReference>
<proteinExistence type="inferred from homology"/>
<dbReference type="GO" id="GO:0005634">
    <property type="term" value="C:nucleus"/>
    <property type="evidence" value="ECO:0007669"/>
    <property type="project" value="TreeGrafter"/>
</dbReference>
<comment type="similarity">
    <text evidence="3">Belongs to the ANP32 family.</text>
</comment>
<dbReference type="Proteomes" id="UP000002899">
    <property type="component" value="Chromosome II"/>
</dbReference>
<dbReference type="OrthoDB" id="2160613at2759"/>
<evidence type="ECO:0000313" key="6">
    <source>
        <dbReference type="Proteomes" id="UP000002899"/>
    </source>
</evidence>
<reference evidence="5 6" key="1">
    <citation type="journal article" date="2012" name="Nucleic Acids Res.">
        <title>Sequencing of the smallest Apicomplexan genome from the human pathogen Babesia microti.</title>
        <authorList>
            <person name="Cornillot E."/>
            <person name="Hadj-Kaddour K."/>
            <person name="Dassouli A."/>
            <person name="Noel B."/>
            <person name="Ranwez V."/>
            <person name="Vacherie B."/>
            <person name="Augagneur Y."/>
            <person name="Bres V."/>
            <person name="Duclos A."/>
            <person name="Randazzo S."/>
            <person name="Carcy B."/>
            <person name="Debierre-Grockiego F."/>
            <person name="Delbecq S."/>
            <person name="Moubri-Menage K."/>
            <person name="Shams-Eldin H."/>
            <person name="Usmani-Brown S."/>
            <person name="Bringaud F."/>
            <person name="Wincker P."/>
            <person name="Vivares C.P."/>
            <person name="Schwarz R.T."/>
            <person name="Schetters T.P."/>
            <person name="Krause P.J."/>
            <person name="Gorenflot A."/>
            <person name="Berry V."/>
            <person name="Barbe V."/>
            <person name="Ben Mamoun C."/>
        </authorList>
    </citation>
    <scope>NUCLEOTIDE SEQUENCE [LARGE SCALE GENOMIC DNA]</scope>
    <source>
        <strain evidence="5 6">RI</strain>
    </source>
</reference>
<accession>I7IQ30</accession>
<dbReference type="RefSeq" id="XP_012648034.1">
    <property type="nucleotide sequence ID" value="XM_012792580.1"/>
</dbReference>
<feature type="compositionally biased region" description="Acidic residues" evidence="4">
    <location>
        <begin position="197"/>
        <end position="236"/>
    </location>
</feature>
<organism evidence="5 6">
    <name type="scientific">Babesia microti (strain RI)</name>
    <dbReference type="NCBI Taxonomy" id="1133968"/>
    <lineage>
        <taxon>Eukaryota</taxon>
        <taxon>Sar</taxon>
        <taxon>Alveolata</taxon>
        <taxon>Apicomplexa</taxon>
        <taxon>Aconoidasida</taxon>
        <taxon>Piroplasmida</taxon>
        <taxon>Babesiidae</taxon>
        <taxon>Babesia</taxon>
    </lineage>
</organism>
<dbReference type="Gene3D" id="3.80.10.10">
    <property type="entry name" value="Ribonuclease Inhibitor"/>
    <property type="match status" value="1"/>
</dbReference>
<feature type="region of interest" description="Disordered" evidence="4">
    <location>
        <begin position="197"/>
        <end position="261"/>
    </location>
</feature>
<dbReference type="KEGG" id="bmic:BMR1_02g01320"/>
<dbReference type="VEuPathDB" id="PiroplasmaDB:BMR1_02g01320"/>
<evidence type="ECO:0000256" key="2">
    <source>
        <dbReference type="ARBA" id="ARBA00022737"/>
    </source>
</evidence>
<protein>
    <submittedName>
        <fullName evidence="5">Acidic leucine-rich nuclear phosphoprotein 32-related protein</fullName>
    </submittedName>
</protein>
<keyword evidence="2" id="KW-0677">Repeat</keyword>
<dbReference type="AlphaFoldDB" id="I7IQ30"/>
<dbReference type="PROSITE" id="PS51450">
    <property type="entry name" value="LRR"/>
    <property type="match status" value="1"/>
</dbReference>
<feature type="compositionally biased region" description="Basic and acidic residues" evidence="4">
    <location>
        <begin position="237"/>
        <end position="247"/>
    </location>
</feature>
<dbReference type="GO" id="GO:0042393">
    <property type="term" value="F:histone binding"/>
    <property type="evidence" value="ECO:0007669"/>
    <property type="project" value="TreeGrafter"/>
</dbReference>
<keyword evidence="6" id="KW-1185">Reference proteome</keyword>
<dbReference type="InterPro" id="IPR045081">
    <property type="entry name" value="AN32"/>
</dbReference>
<dbReference type="EMBL" id="FO082872">
    <property type="protein sequence ID" value="CCF73425.1"/>
    <property type="molecule type" value="Genomic_DNA"/>
</dbReference>